<comment type="caution">
    <text evidence="2">The sequence shown here is derived from an EMBL/GenBank/DDBJ whole genome shotgun (WGS) entry which is preliminary data.</text>
</comment>
<dbReference type="Proteomes" id="UP001162156">
    <property type="component" value="Unassembled WGS sequence"/>
</dbReference>
<dbReference type="AlphaFoldDB" id="A0AAV8YQD7"/>
<keyword evidence="1" id="KW-1133">Transmembrane helix</keyword>
<proteinExistence type="predicted"/>
<keyword evidence="3" id="KW-1185">Reference proteome</keyword>
<protein>
    <submittedName>
        <fullName evidence="2">Uncharacterized protein</fullName>
    </submittedName>
</protein>
<sequence>MVGRRLKDLWARFTGEENKDSFVGMTTMNEQRVIITVLAFLTIFSLKSLGLLGLLLLINVSGAVSKIAFALSGKHDTKTWNQPQNVHFHIHKENEGDSHIGHTGSGWDDRMGSEDISNLETYNLYNKLSGNILRNYRDTDI</sequence>
<reference evidence="2" key="1">
    <citation type="journal article" date="2023" name="Insect Mol. Biol.">
        <title>Genome sequencing provides insights into the evolution of gene families encoding plant cell wall-degrading enzymes in longhorned beetles.</title>
        <authorList>
            <person name="Shin N.R."/>
            <person name="Okamura Y."/>
            <person name="Kirsch R."/>
            <person name="Pauchet Y."/>
        </authorList>
    </citation>
    <scope>NUCLEOTIDE SEQUENCE</scope>
    <source>
        <strain evidence="2">RBIC_L_NR</strain>
    </source>
</reference>
<keyword evidence="1" id="KW-0472">Membrane</keyword>
<feature type="transmembrane region" description="Helical" evidence="1">
    <location>
        <begin position="33"/>
        <end position="58"/>
    </location>
</feature>
<accession>A0AAV8YQD7</accession>
<name>A0AAV8YQD7_9CUCU</name>
<evidence type="ECO:0000313" key="2">
    <source>
        <dbReference type="EMBL" id="KAJ8952848.1"/>
    </source>
</evidence>
<evidence type="ECO:0000256" key="1">
    <source>
        <dbReference type="SAM" id="Phobius"/>
    </source>
</evidence>
<organism evidence="2 3">
    <name type="scientific">Rhamnusium bicolor</name>
    <dbReference type="NCBI Taxonomy" id="1586634"/>
    <lineage>
        <taxon>Eukaryota</taxon>
        <taxon>Metazoa</taxon>
        <taxon>Ecdysozoa</taxon>
        <taxon>Arthropoda</taxon>
        <taxon>Hexapoda</taxon>
        <taxon>Insecta</taxon>
        <taxon>Pterygota</taxon>
        <taxon>Neoptera</taxon>
        <taxon>Endopterygota</taxon>
        <taxon>Coleoptera</taxon>
        <taxon>Polyphaga</taxon>
        <taxon>Cucujiformia</taxon>
        <taxon>Chrysomeloidea</taxon>
        <taxon>Cerambycidae</taxon>
        <taxon>Lepturinae</taxon>
        <taxon>Rhagiini</taxon>
        <taxon>Rhamnusium</taxon>
    </lineage>
</organism>
<evidence type="ECO:0000313" key="3">
    <source>
        <dbReference type="Proteomes" id="UP001162156"/>
    </source>
</evidence>
<gene>
    <name evidence="2" type="ORF">NQ314_007454</name>
</gene>
<keyword evidence="1" id="KW-0812">Transmembrane</keyword>
<dbReference type="EMBL" id="JANEYF010001996">
    <property type="protein sequence ID" value="KAJ8952848.1"/>
    <property type="molecule type" value="Genomic_DNA"/>
</dbReference>